<dbReference type="AlphaFoldDB" id="A0A9P8RLF2"/>
<evidence type="ECO:0000256" key="1">
    <source>
        <dbReference type="SAM" id="MobiDB-lite"/>
    </source>
</evidence>
<accession>A0A9P8RLF2</accession>
<keyword evidence="3" id="KW-1185">Reference proteome</keyword>
<protein>
    <submittedName>
        <fullName evidence="2">Uncharacterized protein</fullName>
    </submittedName>
</protein>
<sequence>MVEEDTGPTRQSRRERVPTTKAAEQEKMGTTIGREWEDSDEDSMGDVIEAQMDVPKAPRPARRQYQLGTPSFLLLVRRKEKGKLEMVDCYFVRLLWFYDGASPSIDQAGEKEKR</sequence>
<comment type="caution">
    <text evidence="2">The sequence shown here is derived from an EMBL/GenBank/DDBJ whole genome shotgun (WGS) entry which is preliminary data.</text>
</comment>
<name>A0A9P8RLF2_9PEZI</name>
<feature type="compositionally biased region" description="Basic and acidic residues" evidence="1">
    <location>
        <begin position="12"/>
        <end position="27"/>
    </location>
</feature>
<evidence type="ECO:0000313" key="2">
    <source>
        <dbReference type="EMBL" id="KAH0556186.1"/>
    </source>
</evidence>
<evidence type="ECO:0000313" key="3">
    <source>
        <dbReference type="Proteomes" id="UP000750711"/>
    </source>
</evidence>
<reference evidence="2" key="1">
    <citation type="submission" date="2021-03" db="EMBL/GenBank/DDBJ databases">
        <title>Comparative genomics and phylogenomic investigation of the class Geoglossomycetes provide insights into ecological specialization and systematics.</title>
        <authorList>
            <person name="Melie T."/>
            <person name="Pirro S."/>
            <person name="Miller A.N."/>
            <person name="Quandt A."/>
        </authorList>
    </citation>
    <scope>NUCLEOTIDE SEQUENCE</scope>
    <source>
        <strain evidence="2">CAQ_001_2017</strain>
    </source>
</reference>
<proteinExistence type="predicted"/>
<organism evidence="2 3">
    <name type="scientific">Trichoglossum hirsutum</name>
    <dbReference type="NCBI Taxonomy" id="265104"/>
    <lineage>
        <taxon>Eukaryota</taxon>
        <taxon>Fungi</taxon>
        <taxon>Dikarya</taxon>
        <taxon>Ascomycota</taxon>
        <taxon>Pezizomycotina</taxon>
        <taxon>Geoglossomycetes</taxon>
        <taxon>Geoglossales</taxon>
        <taxon>Geoglossaceae</taxon>
        <taxon>Trichoglossum</taxon>
    </lineage>
</organism>
<gene>
    <name evidence="2" type="ORF">GP486_005881</name>
</gene>
<dbReference type="EMBL" id="JAGHQM010001191">
    <property type="protein sequence ID" value="KAH0556186.1"/>
    <property type="molecule type" value="Genomic_DNA"/>
</dbReference>
<feature type="region of interest" description="Disordered" evidence="1">
    <location>
        <begin position="1"/>
        <end position="41"/>
    </location>
</feature>
<dbReference type="Proteomes" id="UP000750711">
    <property type="component" value="Unassembled WGS sequence"/>
</dbReference>